<feature type="compositionally biased region" description="Basic residues" evidence="1">
    <location>
        <begin position="100"/>
        <end position="114"/>
    </location>
</feature>
<name>A0A369VWB6_9SPHN</name>
<evidence type="ECO:0000313" key="4">
    <source>
        <dbReference type="Proteomes" id="UP000253918"/>
    </source>
</evidence>
<feature type="region of interest" description="Disordered" evidence="1">
    <location>
        <begin position="229"/>
        <end position="271"/>
    </location>
</feature>
<gene>
    <name evidence="3" type="ORF">DVW87_09505</name>
</gene>
<protein>
    <submittedName>
        <fullName evidence="3">Uncharacterized protein</fullName>
    </submittedName>
</protein>
<keyword evidence="2" id="KW-1133">Transmembrane helix</keyword>
<evidence type="ECO:0000313" key="3">
    <source>
        <dbReference type="EMBL" id="RDE05470.1"/>
    </source>
</evidence>
<feature type="compositionally biased region" description="Basic and acidic residues" evidence="1">
    <location>
        <begin position="115"/>
        <end position="125"/>
    </location>
</feature>
<dbReference type="EMBL" id="QQNB01000002">
    <property type="protein sequence ID" value="RDE05470.1"/>
    <property type="molecule type" value="Genomic_DNA"/>
</dbReference>
<accession>A0A369VWB6</accession>
<evidence type="ECO:0000256" key="1">
    <source>
        <dbReference type="SAM" id="MobiDB-lite"/>
    </source>
</evidence>
<dbReference type="AlphaFoldDB" id="A0A369VWB6"/>
<dbReference type="RefSeq" id="WP_114687540.1">
    <property type="nucleotide sequence ID" value="NZ_QQNB01000002.1"/>
</dbReference>
<keyword evidence="2" id="KW-0472">Membrane</keyword>
<dbReference type="OrthoDB" id="7551375at2"/>
<evidence type="ECO:0000256" key="2">
    <source>
        <dbReference type="SAM" id="Phobius"/>
    </source>
</evidence>
<feature type="compositionally biased region" description="Low complexity" evidence="1">
    <location>
        <begin position="234"/>
        <end position="256"/>
    </location>
</feature>
<feature type="region of interest" description="Disordered" evidence="1">
    <location>
        <begin position="96"/>
        <end position="138"/>
    </location>
</feature>
<keyword evidence="2" id="KW-0812">Transmembrane</keyword>
<dbReference type="Proteomes" id="UP000253918">
    <property type="component" value="Unassembled WGS sequence"/>
</dbReference>
<reference evidence="3 4" key="1">
    <citation type="submission" date="2018-07" db="EMBL/GenBank/DDBJ databases">
        <title>a novel species of Sphingomonas isolated from the rhizosphere soil of Araceae plant.</title>
        <authorList>
            <person name="Zhiyong W."/>
            <person name="Qinglan Z."/>
            <person name="Zhiwei F."/>
            <person name="Ding X."/>
            <person name="Gejiao W."/>
            <person name="Shixue Z."/>
        </authorList>
    </citation>
    <scope>NUCLEOTIDE SEQUENCE [LARGE SCALE GENOMIC DNA]</scope>
    <source>
        <strain evidence="3 4">WZY 27</strain>
    </source>
</reference>
<feature type="transmembrane region" description="Helical" evidence="2">
    <location>
        <begin position="64"/>
        <end position="84"/>
    </location>
</feature>
<sequence>MVAYLRSQRLTLPIAPTLAVAAGLLLALGFLLVPIGWLEAAAVNSGLAGLLGAAQPPLGNTARMVLISGVAGGTTFLVWLALYLSLGERSITLRAPSAHARARKSRPARARPKTRRADAHPDAPARKPLSATQELGTPFLDVRAPAAPPAERALPTDLDTPLAAFDPAAIPAEPLAWEAPRPAPRAVVLEPGERIETFDLTPLSKAPTEAGSPIPLRAARWLAEDPAPLPVPAPAAEQTAPAVAQPPAAPAAAREATPPRPEPARDPSASIHALLDRLEAAARPLPPLPVNGVQTMLASLRELAVRA</sequence>
<proteinExistence type="predicted"/>
<comment type="caution">
    <text evidence="3">The sequence shown here is derived from an EMBL/GenBank/DDBJ whole genome shotgun (WGS) entry which is preliminary data.</text>
</comment>
<organism evidence="3 4">
    <name type="scientific">Sphingomonas aracearum</name>
    <dbReference type="NCBI Taxonomy" id="2283317"/>
    <lineage>
        <taxon>Bacteria</taxon>
        <taxon>Pseudomonadati</taxon>
        <taxon>Pseudomonadota</taxon>
        <taxon>Alphaproteobacteria</taxon>
        <taxon>Sphingomonadales</taxon>
        <taxon>Sphingomonadaceae</taxon>
        <taxon>Sphingomonas</taxon>
    </lineage>
</organism>
<keyword evidence="4" id="KW-1185">Reference proteome</keyword>